<dbReference type="Proteomes" id="UP001381693">
    <property type="component" value="Unassembled WGS sequence"/>
</dbReference>
<gene>
    <name evidence="1" type="ORF">SK128_004756</name>
</gene>
<keyword evidence="2" id="KW-1185">Reference proteome</keyword>
<feature type="non-terminal residue" evidence="1">
    <location>
        <position position="124"/>
    </location>
</feature>
<organism evidence="1 2">
    <name type="scientific">Halocaridina rubra</name>
    <name type="common">Hawaiian red shrimp</name>
    <dbReference type="NCBI Taxonomy" id="373956"/>
    <lineage>
        <taxon>Eukaryota</taxon>
        <taxon>Metazoa</taxon>
        <taxon>Ecdysozoa</taxon>
        <taxon>Arthropoda</taxon>
        <taxon>Crustacea</taxon>
        <taxon>Multicrustacea</taxon>
        <taxon>Malacostraca</taxon>
        <taxon>Eumalacostraca</taxon>
        <taxon>Eucarida</taxon>
        <taxon>Decapoda</taxon>
        <taxon>Pleocyemata</taxon>
        <taxon>Caridea</taxon>
        <taxon>Atyoidea</taxon>
        <taxon>Atyidae</taxon>
        <taxon>Halocaridina</taxon>
    </lineage>
</organism>
<name>A0AAN8WH47_HALRR</name>
<comment type="caution">
    <text evidence="1">The sequence shown here is derived from an EMBL/GenBank/DDBJ whole genome shotgun (WGS) entry which is preliminary data.</text>
</comment>
<dbReference type="AlphaFoldDB" id="A0AAN8WH47"/>
<accession>A0AAN8WH47</accession>
<reference evidence="1 2" key="1">
    <citation type="submission" date="2023-11" db="EMBL/GenBank/DDBJ databases">
        <title>Halocaridina rubra genome assembly.</title>
        <authorList>
            <person name="Smith C."/>
        </authorList>
    </citation>
    <scope>NUCLEOTIDE SEQUENCE [LARGE SCALE GENOMIC DNA]</scope>
    <source>
        <strain evidence="1">EP-1</strain>
        <tissue evidence="1">Whole</tissue>
    </source>
</reference>
<protein>
    <submittedName>
        <fullName evidence="1">Uncharacterized protein</fullName>
    </submittedName>
</protein>
<proteinExistence type="predicted"/>
<evidence type="ECO:0000313" key="2">
    <source>
        <dbReference type="Proteomes" id="UP001381693"/>
    </source>
</evidence>
<sequence length="124" mass="13646">MVENKTIAVVSVRSGTSATSTRQVHLPEDVPSLRRGPPEPVVQNSNLLNEDTVTSTLEENEVEVVANKDVNIVNDKRKSSNVGEVEASASIAETDLLSGEAESKRLMKELFRETLKEELTRDLK</sequence>
<evidence type="ECO:0000313" key="1">
    <source>
        <dbReference type="EMBL" id="KAK7066027.1"/>
    </source>
</evidence>
<dbReference type="EMBL" id="JAXCGZ010019519">
    <property type="protein sequence ID" value="KAK7066027.1"/>
    <property type="molecule type" value="Genomic_DNA"/>
</dbReference>